<organism evidence="1">
    <name type="scientific">Rhizophora mucronata</name>
    <name type="common">Asiatic mangrove</name>
    <dbReference type="NCBI Taxonomy" id="61149"/>
    <lineage>
        <taxon>Eukaryota</taxon>
        <taxon>Viridiplantae</taxon>
        <taxon>Streptophyta</taxon>
        <taxon>Embryophyta</taxon>
        <taxon>Tracheophyta</taxon>
        <taxon>Spermatophyta</taxon>
        <taxon>Magnoliopsida</taxon>
        <taxon>eudicotyledons</taxon>
        <taxon>Gunneridae</taxon>
        <taxon>Pentapetalae</taxon>
        <taxon>rosids</taxon>
        <taxon>fabids</taxon>
        <taxon>Malpighiales</taxon>
        <taxon>Rhizophoraceae</taxon>
        <taxon>Rhizophora</taxon>
    </lineage>
</organism>
<reference evidence="1" key="1">
    <citation type="submission" date="2018-02" db="EMBL/GenBank/DDBJ databases">
        <title>Rhizophora mucronata_Transcriptome.</title>
        <authorList>
            <person name="Meera S.P."/>
            <person name="Sreeshan A."/>
            <person name="Augustine A."/>
        </authorList>
    </citation>
    <scope>NUCLEOTIDE SEQUENCE</scope>
    <source>
        <tissue evidence="1">Leaf</tissue>
    </source>
</reference>
<dbReference type="EMBL" id="GGEC01009877">
    <property type="protein sequence ID" value="MBW90360.1"/>
    <property type="molecule type" value="Transcribed_RNA"/>
</dbReference>
<sequence length="49" mass="5619">MSQMMVLPCLLLKPSQRHLNLLESGSLSARNLALSPELQNFIFHRRLTI</sequence>
<accession>A0A2P2JA54</accession>
<proteinExistence type="predicted"/>
<evidence type="ECO:0000313" key="1">
    <source>
        <dbReference type="EMBL" id="MBW90360.1"/>
    </source>
</evidence>
<name>A0A2P2JA54_RHIMU</name>
<dbReference type="AlphaFoldDB" id="A0A2P2JA54"/>
<protein>
    <submittedName>
        <fullName evidence="1">Cellulose synthase</fullName>
    </submittedName>
</protein>